<evidence type="ECO:0000256" key="3">
    <source>
        <dbReference type="ARBA" id="ARBA00012507"/>
    </source>
</evidence>
<dbReference type="GO" id="GO:0005737">
    <property type="term" value="C:cytoplasm"/>
    <property type="evidence" value="ECO:0007669"/>
    <property type="project" value="UniProtKB-SubCell"/>
</dbReference>
<reference evidence="7 8" key="1">
    <citation type="submission" date="2019-11" db="EMBL/GenBank/DDBJ databases">
        <authorList>
            <person name="Zheng R.K."/>
            <person name="Sun C.M."/>
        </authorList>
    </citation>
    <scope>NUCLEOTIDE SEQUENCE [LARGE SCALE GENOMIC DNA]</scope>
    <source>
        <strain evidence="7 8">WC007</strain>
    </source>
</reference>
<dbReference type="RefSeq" id="WP_158867865.1">
    <property type="nucleotide sequence ID" value="NZ_CP046401.1"/>
</dbReference>
<dbReference type="GO" id="GO:0005085">
    <property type="term" value="F:guanyl-nucleotide exchange factor activity"/>
    <property type="evidence" value="ECO:0007669"/>
    <property type="project" value="UniProtKB-KW"/>
</dbReference>
<dbReference type="KEGG" id="mcos:GM418_15410"/>
<dbReference type="GO" id="GO:0016787">
    <property type="term" value="F:hydrolase activity"/>
    <property type="evidence" value="ECO:0007669"/>
    <property type="project" value="UniProtKB-KW"/>
</dbReference>
<dbReference type="Pfam" id="PF16269">
    <property type="entry name" value="DUF4922"/>
    <property type="match status" value="1"/>
</dbReference>
<dbReference type="InterPro" id="IPR036265">
    <property type="entry name" value="HIT-like_sf"/>
</dbReference>
<feature type="domain" description="GDPGP1-like C-terminal" evidence="6">
    <location>
        <begin position="187"/>
        <end position="328"/>
    </location>
</feature>
<dbReference type="Gene3D" id="3.30.428.70">
    <property type="match status" value="1"/>
</dbReference>
<dbReference type="AlphaFoldDB" id="A0A6I6JV78"/>
<dbReference type="InterPro" id="IPR058865">
    <property type="entry name" value="GDPGP1_C"/>
</dbReference>
<dbReference type="InterPro" id="IPR026506">
    <property type="entry name" value="GDPGP"/>
</dbReference>
<dbReference type="InterPro" id="IPR043171">
    <property type="entry name" value="Ap4A_phos1/2-like"/>
</dbReference>
<dbReference type="EMBL" id="CP046401">
    <property type="protein sequence ID" value="QGY45010.1"/>
    <property type="molecule type" value="Genomic_DNA"/>
</dbReference>
<feature type="domain" description="DUF4922" evidence="5">
    <location>
        <begin position="27"/>
        <end position="171"/>
    </location>
</feature>
<evidence type="ECO:0000259" key="5">
    <source>
        <dbReference type="Pfam" id="PF16269"/>
    </source>
</evidence>
<protein>
    <recommendedName>
        <fullName evidence="4">GDP-D-glucose phosphorylase 1</fullName>
        <ecNumber evidence="3">2.7.7.78</ecNumber>
    </recommendedName>
</protein>
<dbReference type="InterPro" id="IPR046320">
    <property type="entry name" value="DUF4922"/>
</dbReference>
<dbReference type="SUPFAM" id="SSF54197">
    <property type="entry name" value="HIT-like"/>
    <property type="match status" value="1"/>
</dbReference>
<evidence type="ECO:0000259" key="6">
    <source>
        <dbReference type="Pfam" id="PF26216"/>
    </source>
</evidence>
<dbReference type="PANTHER" id="PTHR20884">
    <property type="entry name" value="GDP-D-GLUCOSE PHOSPHORYLASE 1"/>
    <property type="match status" value="1"/>
</dbReference>
<evidence type="ECO:0000256" key="1">
    <source>
        <dbReference type="ARBA" id="ARBA00000063"/>
    </source>
</evidence>
<comment type="function">
    <text evidence="2">Specific and highly efficient GDP-D-glucose phosphorylase regulating the levels of GDP-D-glucose in cells.</text>
</comment>
<keyword evidence="8" id="KW-1185">Reference proteome</keyword>
<dbReference type="GO" id="GO:0006006">
    <property type="term" value="P:glucose metabolic process"/>
    <property type="evidence" value="ECO:0007669"/>
    <property type="project" value="TreeGrafter"/>
</dbReference>
<dbReference type="EC" id="2.7.7.78" evidence="3"/>
<dbReference type="PANTHER" id="PTHR20884:SF8">
    <property type="entry name" value="GDP-D-GLUCOSE PHOSPHORYLASE 1"/>
    <property type="match status" value="1"/>
</dbReference>
<gene>
    <name evidence="7" type="ORF">GM418_15410</name>
</gene>
<dbReference type="GO" id="GO:0080048">
    <property type="term" value="F:GDP-D-glucose phosphorylase activity"/>
    <property type="evidence" value="ECO:0007669"/>
    <property type="project" value="InterPro"/>
</dbReference>
<evidence type="ECO:0000256" key="2">
    <source>
        <dbReference type="ARBA" id="ARBA00003049"/>
    </source>
</evidence>
<evidence type="ECO:0000313" key="7">
    <source>
        <dbReference type="EMBL" id="QGY45010.1"/>
    </source>
</evidence>
<comment type="catalytic activity">
    <reaction evidence="1">
        <text>GDP-alpha-D-glucose + phosphate = alpha-D-glucose 1-phosphate + GDP + H(+)</text>
        <dbReference type="Rhea" id="RHEA:30387"/>
        <dbReference type="ChEBI" id="CHEBI:15378"/>
        <dbReference type="ChEBI" id="CHEBI:43474"/>
        <dbReference type="ChEBI" id="CHEBI:58189"/>
        <dbReference type="ChEBI" id="CHEBI:58601"/>
        <dbReference type="ChEBI" id="CHEBI:62230"/>
        <dbReference type="EC" id="2.7.7.78"/>
    </reaction>
</comment>
<dbReference type="GO" id="GO:0000166">
    <property type="term" value="F:nucleotide binding"/>
    <property type="evidence" value="ECO:0007669"/>
    <property type="project" value="UniProtKB-KW"/>
</dbReference>
<evidence type="ECO:0000256" key="4">
    <source>
        <dbReference type="ARBA" id="ARBA00018857"/>
    </source>
</evidence>
<dbReference type="Proteomes" id="UP000428260">
    <property type="component" value="Chromosome"/>
</dbReference>
<sequence length="331" mass="38433">MENRIIPQEELSKFGSVQSINEQAKSLIEQQRLTWKVAAKNFSALATIQTKNFDFGHFKITVQFNAERIRSSAAKTDAKSLAGRTCFLCLKNMQQKQKGILFQNKYLILTNPYPIFPKHLTISNREHIPQQILSHFHDMLQLSKNLPDFTVFYNGPKCGASAPDHFHFQAGSTNIMRVEKEFDELEKNHSQILLQTNDIKIVATENYLRRFIAIVASKKELLEEKFKQIFDLLDIKNGEEPMLNVLCNYTKNQWRVIIFPREKQRPSHFFRDDEQKIVVGPASVEMGGILVLPREEDFKKITKKEIEEIYSEVSISKEKFSPVLKKISRLK</sequence>
<accession>A0A6I6JV78</accession>
<name>A0A6I6JV78_9BACT</name>
<organism evidence="7 8">
    <name type="scientific">Maribellus comscasis</name>
    <dbReference type="NCBI Taxonomy" id="2681766"/>
    <lineage>
        <taxon>Bacteria</taxon>
        <taxon>Pseudomonadati</taxon>
        <taxon>Bacteroidota</taxon>
        <taxon>Bacteroidia</taxon>
        <taxon>Marinilabiliales</taxon>
        <taxon>Prolixibacteraceae</taxon>
        <taxon>Maribellus</taxon>
    </lineage>
</organism>
<proteinExistence type="predicted"/>
<dbReference type="Pfam" id="PF26216">
    <property type="entry name" value="GDPGP1_C"/>
    <property type="match status" value="1"/>
</dbReference>
<evidence type="ECO:0000313" key="8">
    <source>
        <dbReference type="Proteomes" id="UP000428260"/>
    </source>
</evidence>